<evidence type="ECO:0000256" key="1">
    <source>
        <dbReference type="ARBA" id="ARBA00022801"/>
    </source>
</evidence>
<evidence type="ECO:0000259" key="3">
    <source>
        <dbReference type="PROSITE" id="PS51462"/>
    </source>
</evidence>
<reference evidence="4 5" key="1">
    <citation type="submission" date="2014-08" db="EMBL/GenBank/DDBJ databases">
        <authorList>
            <person name="Wibberg D."/>
        </authorList>
    </citation>
    <scope>NUCLEOTIDE SEQUENCE [LARGE SCALE GENOMIC DNA]</scope>
    <source>
        <strain evidence="5">ING2-E5B</strain>
    </source>
</reference>
<dbReference type="PANTHER" id="PTHR43736">
    <property type="entry name" value="ADP-RIBOSE PYROPHOSPHATASE"/>
    <property type="match status" value="1"/>
</dbReference>
<protein>
    <recommendedName>
        <fullName evidence="3">Nudix hydrolase domain-containing protein</fullName>
    </recommendedName>
</protein>
<dbReference type="KEGG" id="pbt:ING2E5B_0323"/>
<dbReference type="OrthoDB" id="9786141at2"/>
<dbReference type="Gene3D" id="3.90.79.10">
    <property type="entry name" value="Nucleoside Triphosphate Pyrophosphohydrolase"/>
    <property type="match status" value="1"/>
</dbReference>
<dbReference type="PROSITE" id="PS00893">
    <property type="entry name" value="NUDIX_BOX"/>
    <property type="match status" value="1"/>
</dbReference>
<gene>
    <name evidence="4" type="ORF">ING2E5B_0323</name>
</gene>
<dbReference type="STRING" id="1562970.ING2E5B_0323"/>
<dbReference type="SUPFAM" id="SSF55811">
    <property type="entry name" value="Nudix"/>
    <property type="match status" value="1"/>
</dbReference>
<dbReference type="PROSITE" id="PS51462">
    <property type="entry name" value="NUDIX"/>
    <property type="match status" value="1"/>
</dbReference>
<proteinExistence type="inferred from homology"/>
<evidence type="ECO:0000256" key="2">
    <source>
        <dbReference type="RuleBase" id="RU003476"/>
    </source>
</evidence>
<dbReference type="EMBL" id="LN515532">
    <property type="protein sequence ID" value="CEA15092.1"/>
    <property type="molecule type" value="Genomic_DNA"/>
</dbReference>
<dbReference type="CDD" id="cd04681">
    <property type="entry name" value="NUDIX_Hydrolase"/>
    <property type="match status" value="1"/>
</dbReference>
<dbReference type="Pfam" id="PF00293">
    <property type="entry name" value="NUDIX"/>
    <property type="match status" value="1"/>
</dbReference>
<accession>A0A098BZL9</accession>
<dbReference type="PRINTS" id="PR00502">
    <property type="entry name" value="NUDIXFAMILY"/>
</dbReference>
<dbReference type="HOGENOM" id="CLU_037162_15_0_10"/>
<dbReference type="InterPro" id="IPR015797">
    <property type="entry name" value="NUDIX_hydrolase-like_dom_sf"/>
</dbReference>
<dbReference type="InterPro" id="IPR020476">
    <property type="entry name" value="Nudix_hydrolase"/>
</dbReference>
<comment type="similarity">
    <text evidence="2">Belongs to the Nudix hydrolase family.</text>
</comment>
<dbReference type="PANTHER" id="PTHR43736:SF1">
    <property type="entry name" value="DIHYDRONEOPTERIN TRIPHOSPHATE DIPHOSPHATASE"/>
    <property type="match status" value="1"/>
</dbReference>
<dbReference type="AlphaFoldDB" id="A0A098BZL9"/>
<sequence>MNHPLYQFTFCPRCGSAHFQENNEKSKKCADCGFTYYYNSSAASVAVIENSKGEILVARRAKDPAKGTYDLPGGFIDVGETAENAVKREIMEETNLDVISLKYLFSIPNIYVYSGFEVHTVDLFFKCNVDDFSNLKAQDDVSDLKFIALDKLNPDDFGLLSIRKGVELLIQNKY</sequence>
<dbReference type="InterPro" id="IPR020084">
    <property type="entry name" value="NUDIX_hydrolase_CS"/>
</dbReference>
<keyword evidence="1 2" id="KW-0378">Hydrolase</keyword>
<name>A0A098BZL9_9BACT</name>
<dbReference type="InterPro" id="IPR000086">
    <property type="entry name" value="NUDIX_hydrolase_dom"/>
</dbReference>
<feature type="domain" description="Nudix hydrolase" evidence="3">
    <location>
        <begin position="38"/>
        <end position="173"/>
    </location>
</feature>
<evidence type="ECO:0000313" key="5">
    <source>
        <dbReference type="Proteomes" id="UP000032417"/>
    </source>
</evidence>
<dbReference type="PATRIC" id="fig|1562970.3.peg.320"/>
<keyword evidence="5" id="KW-1185">Reference proteome</keyword>
<dbReference type="GO" id="GO:0016787">
    <property type="term" value="F:hydrolase activity"/>
    <property type="evidence" value="ECO:0007669"/>
    <property type="project" value="UniProtKB-KW"/>
</dbReference>
<evidence type="ECO:0000313" key="4">
    <source>
        <dbReference type="EMBL" id="CEA15092.1"/>
    </source>
</evidence>
<dbReference type="Proteomes" id="UP000032417">
    <property type="component" value="Chromosome 1"/>
</dbReference>
<organism evidence="4 5">
    <name type="scientific">Fermentimonas caenicola</name>
    <dbReference type="NCBI Taxonomy" id="1562970"/>
    <lineage>
        <taxon>Bacteria</taxon>
        <taxon>Pseudomonadati</taxon>
        <taxon>Bacteroidota</taxon>
        <taxon>Bacteroidia</taxon>
        <taxon>Bacteroidales</taxon>
        <taxon>Dysgonomonadaceae</taxon>
        <taxon>Fermentimonas</taxon>
    </lineage>
</organism>